<name>A0A2N0NRX2_9GLOM</name>
<evidence type="ECO:0000313" key="1">
    <source>
        <dbReference type="EMBL" id="PKB97339.1"/>
    </source>
</evidence>
<sequence>MTQSDFFEDAPSALFHPEAKKDKMEGVHLGLSQLIRYSDIPFMAIENEGSTEKINGIYCYILRLYSHLINGQKALVTLKGIRVFFDILVPDGKSPDECETKIRDILSGNVKTFSVEHTKASLFMAIIWEKSHICEFI</sequence>
<dbReference type="Proteomes" id="UP000232722">
    <property type="component" value="Unassembled WGS sequence"/>
</dbReference>
<proteinExistence type="predicted"/>
<gene>
    <name evidence="1" type="ORF">RhiirA5_384732</name>
</gene>
<evidence type="ECO:0000313" key="2">
    <source>
        <dbReference type="Proteomes" id="UP000232722"/>
    </source>
</evidence>
<dbReference type="AlphaFoldDB" id="A0A2N0NRX2"/>
<dbReference type="VEuPathDB" id="FungiDB:RhiirA1_403445"/>
<dbReference type="EMBL" id="LLXJ01003265">
    <property type="protein sequence ID" value="PKB97339.1"/>
    <property type="molecule type" value="Genomic_DNA"/>
</dbReference>
<comment type="caution">
    <text evidence="1">The sequence shown here is derived from an EMBL/GenBank/DDBJ whole genome shotgun (WGS) entry which is preliminary data.</text>
</comment>
<dbReference type="VEuPathDB" id="FungiDB:FUN_019487"/>
<organism evidence="1 2">
    <name type="scientific">Rhizophagus irregularis</name>
    <dbReference type="NCBI Taxonomy" id="588596"/>
    <lineage>
        <taxon>Eukaryota</taxon>
        <taxon>Fungi</taxon>
        <taxon>Fungi incertae sedis</taxon>
        <taxon>Mucoromycota</taxon>
        <taxon>Glomeromycotina</taxon>
        <taxon>Glomeromycetes</taxon>
        <taxon>Glomerales</taxon>
        <taxon>Glomeraceae</taxon>
        <taxon>Rhizophagus</taxon>
    </lineage>
</organism>
<reference evidence="1 2" key="2">
    <citation type="submission" date="2017-09" db="EMBL/GenBank/DDBJ databases">
        <title>Extensive intraspecific genome diversity in a model arbuscular mycorrhizal fungus.</title>
        <authorList>
            <person name="Chen E.C."/>
            <person name="Morin E."/>
            <person name="Beaudet D."/>
            <person name="Noel J."/>
            <person name="Ndikumana S."/>
            <person name="Charron P."/>
            <person name="St-Onge C."/>
            <person name="Giorgi J."/>
            <person name="Grigoriev I.V."/>
            <person name="Roux C."/>
            <person name="Martin F.M."/>
            <person name="Corradi N."/>
        </authorList>
    </citation>
    <scope>NUCLEOTIDE SEQUENCE [LARGE SCALE GENOMIC DNA]</scope>
    <source>
        <strain evidence="1 2">A5</strain>
    </source>
</reference>
<accession>A0A2N0NRX2</accession>
<reference evidence="1 2" key="1">
    <citation type="submission" date="2016-04" db="EMBL/GenBank/DDBJ databases">
        <title>Genome analyses suggest a sexual origin of heterokaryosis in a supposedly ancient asexual fungus.</title>
        <authorList>
            <person name="Ropars J."/>
            <person name="Sedzielewska K."/>
            <person name="Noel J."/>
            <person name="Charron P."/>
            <person name="Farinelli L."/>
            <person name="Marton T."/>
            <person name="Kruger M."/>
            <person name="Pelin A."/>
            <person name="Brachmann A."/>
            <person name="Corradi N."/>
        </authorList>
    </citation>
    <scope>NUCLEOTIDE SEQUENCE [LARGE SCALE GENOMIC DNA]</scope>
    <source>
        <strain evidence="1 2">A5</strain>
    </source>
</reference>
<protein>
    <submittedName>
        <fullName evidence="1">Uncharacterized protein</fullName>
    </submittedName>
</protein>